<dbReference type="AlphaFoldDB" id="A0A813ZAH7"/>
<dbReference type="GO" id="GO:0016020">
    <property type="term" value="C:membrane"/>
    <property type="evidence" value="ECO:0007669"/>
    <property type="project" value="UniProtKB-SubCell"/>
</dbReference>
<dbReference type="InterPro" id="IPR050971">
    <property type="entry name" value="Cadherin-domain_protein"/>
</dbReference>
<comment type="subcellular location">
    <subcellularLocation>
        <location evidence="1">Membrane</location>
    </subcellularLocation>
</comment>
<proteinExistence type="predicted"/>
<dbReference type="OrthoDB" id="10448169at2759"/>
<keyword evidence="2 9" id="KW-0812">Transmembrane</keyword>
<organism evidence="11 12">
    <name type="scientific">Brachionus calyciflorus</name>
    <dbReference type="NCBI Taxonomy" id="104777"/>
    <lineage>
        <taxon>Eukaryota</taxon>
        <taxon>Metazoa</taxon>
        <taxon>Spiralia</taxon>
        <taxon>Gnathifera</taxon>
        <taxon>Rotifera</taxon>
        <taxon>Eurotatoria</taxon>
        <taxon>Monogononta</taxon>
        <taxon>Pseudotrocha</taxon>
        <taxon>Ploima</taxon>
        <taxon>Brachionidae</taxon>
        <taxon>Brachionus</taxon>
    </lineage>
</organism>
<evidence type="ECO:0000256" key="8">
    <source>
        <dbReference type="PROSITE-ProRule" id="PRU00043"/>
    </source>
</evidence>
<keyword evidence="5" id="KW-0130">Cell adhesion</keyword>
<name>A0A813ZAH7_9BILA</name>
<dbReference type="GO" id="GO:0005509">
    <property type="term" value="F:calcium ion binding"/>
    <property type="evidence" value="ECO:0007669"/>
    <property type="project" value="UniProtKB-UniRule"/>
</dbReference>
<keyword evidence="3" id="KW-0677">Repeat</keyword>
<dbReference type="GO" id="GO:0005911">
    <property type="term" value="C:cell-cell junction"/>
    <property type="evidence" value="ECO:0007669"/>
    <property type="project" value="TreeGrafter"/>
</dbReference>
<accession>A0A813ZAH7</accession>
<comment type="caution">
    <text evidence="11">The sequence shown here is derived from an EMBL/GenBank/DDBJ whole genome shotgun (WGS) entry which is preliminary data.</text>
</comment>
<feature type="domain" description="Cadherin" evidence="10">
    <location>
        <begin position="120"/>
        <end position="222"/>
    </location>
</feature>
<dbReference type="EMBL" id="CAJNOC010001847">
    <property type="protein sequence ID" value="CAF0895518.1"/>
    <property type="molecule type" value="Genomic_DNA"/>
</dbReference>
<gene>
    <name evidence="11" type="ORF">OXX778_LOCUS11132</name>
</gene>
<evidence type="ECO:0000256" key="7">
    <source>
        <dbReference type="ARBA" id="ARBA00023136"/>
    </source>
</evidence>
<dbReference type="PANTHER" id="PTHR24025:SF23">
    <property type="entry name" value="NEURAL-CADHERIN"/>
    <property type="match status" value="1"/>
</dbReference>
<dbReference type="InterPro" id="IPR015919">
    <property type="entry name" value="Cadherin-like_sf"/>
</dbReference>
<evidence type="ECO:0000256" key="6">
    <source>
        <dbReference type="ARBA" id="ARBA00022989"/>
    </source>
</evidence>
<dbReference type="InterPro" id="IPR002126">
    <property type="entry name" value="Cadherin-like_dom"/>
</dbReference>
<evidence type="ECO:0000256" key="2">
    <source>
        <dbReference type="ARBA" id="ARBA00022692"/>
    </source>
</evidence>
<dbReference type="SUPFAM" id="SSF49313">
    <property type="entry name" value="Cadherin-like"/>
    <property type="match status" value="1"/>
</dbReference>
<keyword evidence="7 9" id="KW-0472">Membrane</keyword>
<evidence type="ECO:0000256" key="1">
    <source>
        <dbReference type="ARBA" id="ARBA00004370"/>
    </source>
</evidence>
<dbReference type="PROSITE" id="PS50268">
    <property type="entry name" value="CADHERIN_2"/>
    <property type="match status" value="1"/>
</dbReference>
<evidence type="ECO:0000256" key="3">
    <source>
        <dbReference type="ARBA" id="ARBA00022737"/>
    </source>
</evidence>
<dbReference type="PANTHER" id="PTHR24025">
    <property type="entry name" value="DESMOGLEIN FAMILY MEMBER"/>
    <property type="match status" value="1"/>
</dbReference>
<evidence type="ECO:0000256" key="9">
    <source>
        <dbReference type="SAM" id="Phobius"/>
    </source>
</evidence>
<keyword evidence="12" id="KW-1185">Reference proteome</keyword>
<keyword evidence="6 9" id="KW-1133">Transmembrane helix</keyword>
<dbReference type="Proteomes" id="UP000663879">
    <property type="component" value="Unassembled WGS sequence"/>
</dbReference>
<protein>
    <recommendedName>
        <fullName evidence="10">Cadherin domain-containing protein</fullName>
    </recommendedName>
</protein>
<evidence type="ECO:0000313" key="11">
    <source>
        <dbReference type="EMBL" id="CAF0895518.1"/>
    </source>
</evidence>
<reference evidence="11" key="1">
    <citation type="submission" date="2021-02" db="EMBL/GenBank/DDBJ databases">
        <authorList>
            <person name="Nowell W R."/>
        </authorList>
    </citation>
    <scope>NUCLEOTIDE SEQUENCE</scope>
    <source>
        <strain evidence="11">Ploen Becks lab</strain>
    </source>
</reference>
<dbReference type="GO" id="GO:0007156">
    <property type="term" value="P:homophilic cell adhesion via plasma membrane adhesion molecules"/>
    <property type="evidence" value="ECO:0007669"/>
    <property type="project" value="InterPro"/>
</dbReference>
<dbReference type="CDD" id="cd11304">
    <property type="entry name" value="Cadherin_repeat"/>
    <property type="match status" value="2"/>
</dbReference>
<keyword evidence="4 8" id="KW-0106">Calcium</keyword>
<feature type="transmembrane region" description="Helical" evidence="9">
    <location>
        <begin position="917"/>
        <end position="950"/>
    </location>
</feature>
<evidence type="ECO:0000259" key="10">
    <source>
        <dbReference type="PROSITE" id="PS50268"/>
    </source>
</evidence>
<evidence type="ECO:0000313" key="12">
    <source>
        <dbReference type="Proteomes" id="UP000663879"/>
    </source>
</evidence>
<evidence type="ECO:0000256" key="4">
    <source>
        <dbReference type="ARBA" id="ARBA00022837"/>
    </source>
</evidence>
<sequence>MGGVSFSDNSTSFKLDAYSPDANTVLQYSILREERTTFDGTYENITEETNKFYKIRPNDGLIQLNRVEKLTDYSSILLFIRVQDTTLHSSPTECLVDFKFCNLNSKIARFIGFGLRYENICEDLPVNSLIMSLKAFDPSHSNQKLCYTLAQNDYFSLKTSEPNENGDVYLKKKINLKELKNLNGNSYLNFTAFLSFCNNLHVLNKQMININVLNVNKYPPKLALKSSTVSISLSVLGNNSIPSFDVTDEDISPFDYFKCNIENNDNFALLNNNDVRKVYLTYKNLLVQEYPSKLYADLVIRCCDDSKYWTENSCHSVPKCSLNLLRVEFKETLEQVYCLNDEQFNYLDINTQYLSEITSVKCASNYTDADMSYQLLTQSNYFGLNPSNGSIYLKNFLFNETTEQLKILCTNRKTTAICKLNIIVVAPSISRPIWIFPNPSNFQNCISVYEDAPKGSFVIKVSSMLPNSDLLISYSFVDDGKLVDSIYEFTFNDSNSGNIYLINNLNRSQSIQRELTLAASVLRPNDITSITTYQYICFNILPSLNYQPCFRTLPNNQKWPYLIEIIQTKTNCFYDQMASISNKDSLTPKVYYYLIGSGDLIDRVFDLDQSSGLLCINSSFTRQNVVDLITKSAQGYIDEFDNLSYNLNIVATKREIKSKDELASLQYDKNNCSFNYFKIISGKRVVQNITKVKFKEYNYFSLIHLDKITQMDLTCLFKFEFENLKLSNNFYNYEIKPINNPFDSSIFYINSSNDCLALKLESGINKLSYLNRHEFKVNAIDELGNLDTAHVKVYIVQGCLQKGLVLSSIDKPQVEKNFQKYVTFFNEILTLELKSKMEIFVSQVYDLSNLKDKHQDNKFYSTNSLLELAVYDITADKFIPNRQFIGPINTNAKSSTSKDLGIIEAVSSCPTLIQDSIVGRAVAIGLVSFFIGLLMLIVPLFLVCFTCRLFKKLKYKDNRVILKDRVIPIVRNSEIDTYPSFISSDCCIKPVGYPLSDNIEQEMIDDSGNSIFTFLPNKSDQILSPNYEVKSFKPTSSMISFPSNQEISIRVRENRRAVRDEEIQMGDLPKRKNNIEEIREVGTVTLSQNNYEYYDQKDIVINGSKENLI</sequence>
<evidence type="ECO:0000256" key="5">
    <source>
        <dbReference type="ARBA" id="ARBA00022889"/>
    </source>
</evidence>